<organism evidence="1 2">
    <name type="scientific">Diphasiastrum complanatum</name>
    <name type="common">Issler's clubmoss</name>
    <name type="synonym">Lycopodium complanatum</name>
    <dbReference type="NCBI Taxonomy" id="34168"/>
    <lineage>
        <taxon>Eukaryota</taxon>
        <taxon>Viridiplantae</taxon>
        <taxon>Streptophyta</taxon>
        <taxon>Embryophyta</taxon>
        <taxon>Tracheophyta</taxon>
        <taxon>Lycopodiopsida</taxon>
        <taxon>Lycopodiales</taxon>
        <taxon>Lycopodiaceae</taxon>
        <taxon>Lycopodioideae</taxon>
        <taxon>Diphasiastrum</taxon>
    </lineage>
</organism>
<dbReference type="EMBL" id="CM055110">
    <property type="protein sequence ID" value="KAJ7521122.1"/>
    <property type="molecule type" value="Genomic_DNA"/>
</dbReference>
<comment type="caution">
    <text evidence="1">The sequence shown here is derived from an EMBL/GenBank/DDBJ whole genome shotgun (WGS) entry which is preliminary data.</text>
</comment>
<dbReference type="Proteomes" id="UP001162992">
    <property type="component" value="Chromosome 19"/>
</dbReference>
<gene>
    <name evidence="1" type="ORF">O6H91_19G039000</name>
</gene>
<evidence type="ECO:0000313" key="2">
    <source>
        <dbReference type="Proteomes" id="UP001162992"/>
    </source>
</evidence>
<proteinExistence type="predicted"/>
<reference evidence="2" key="1">
    <citation type="journal article" date="2024" name="Proc. Natl. Acad. Sci. U.S.A.">
        <title>Extraordinary preservation of gene collinearity over three hundred million years revealed in homosporous lycophytes.</title>
        <authorList>
            <person name="Li C."/>
            <person name="Wickell D."/>
            <person name="Kuo L.Y."/>
            <person name="Chen X."/>
            <person name="Nie B."/>
            <person name="Liao X."/>
            <person name="Peng D."/>
            <person name="Ji J."/>
            <person name="Jenkins J."/>
            <person name="Williams M."/>
            <person name="Shu S."/>
            <person name="Plott C."/>
            <person name="Barry K."/>
            <person name="Rajasekar S."/>
            <person name="Grimwood J."/>
            <person name="Han X."/>
            <person name="Sun S."/>
            <person name="Hou Z."/>
            <person name="He W."/>
            <person name="Dai G."/>
            <person name="Sun C."/>
            <person name="Schmutz J."/>
            <person name="Leebens-Mack J.H."/>
            <person name="Li F.W."/>
            <person name="Wang L."/>
        </authorList>
    </citation>
    <scope>NUCLEOTIDE SEQUENCE [LARGE SCALE GENOMIC DNA]</scope>
    <source>
        <strain evidence="2">cv. PW_Plant_1</strain>
    </source>
</reference>
<accession>A0ACC2AUA1</accession>
<evidence type="ECO:0000313" key="1">
    <source>
        <dbReference type="EMBL" id="KAJ7521122.1"/>
    </source>
</evidence>
<protein>
    <submittedName>
        <fullName evidence="1">Uncharacterized protein</fullName>
    </submittedName>
</protein>
<keyword evidence="2" id="KW-1185">Reference proteome</keyword>
<sequence>MVFKSKIKTLAAVGLALSMLSLTVHLLLARYSATKQVVVKSRAHTIISRWDTRGSERDDTPAMLTPNIWSAVRSLKSLRPHAAPRISYPLPSIPNNGYLFSEIVGEFHEIRSSICDLVAIARLLNATLVLPVLREVTDAKGISSKFEGFNYIYNEKHFISSLADDVHIVKKLPNRFILEENHPLMKIPSDSATPEFYLLHVLPKLKKKGAIGLLVSGGGCLQNLLTAELAEYQRLRCRVAFHALRFRREIQDLASKMLQRLQRTGFPYLAIHVGLERDSLAYHGCAELFQDVHTELIQNKRSLMRKGGVLTGQVNVDSEQQWLNGLCPLMPEDVGVLLRALGYKRSTRIFISGAELFGGQRILLGLRSVFQNLEDRTTLSTEEERSDLYGPEEEIPPPPPYAIPIIDEKERLAAWSKAGPRPRPLPPPAGRPKLPHELDGWWGWVGESDTEPEPTIVDTRERGHKLIWQALDYILCVEANAFFPSFDEDKSGHPNFASLVMGHRAYTSAYRRTYRPNRRKIASFLLNVREHLYEPGRAWMAAVRNMLVKSIGEDGLIEASNNTKPRSFLSHPLPECLCQLGIERTLNKSLLHIQGPDGRVLFGDEEMCPEWIKDELLQSNNDKLDEEADYTEVSGPSSVGEEPLQSAAEKLEDTLFPEGDEDNDPND</sequence>
<name>A0ACC2AUA1_DIPCM</name>